<accession>A0A6A3GT44</accession>
<organism evidence="1 2">
    <name type="scientific">Phytophthora rubi</name>
    <dbReference type="NCBI Taxonomy" id="129364"/>
    <lineage>
        <taxon>Eukaryota</taxon>
        <taxon>Sar</taxon>
        <taxon>Stramenopiles</taxon>
        <taxon>Oomycota</taxon>
        <taxon>Peronosporomycetes</taxon>
        <taxon>Peronosporales</taxon>
        <taxon>Peronosporaceae</taxon>
        <taxon>Phytophthora</taxon>
    </lineage>
</organism>
<sequence length="39" mass="4366">MAWPIVGQLDEACTNQMCHLAEITKNKRPGRCHVSQEIG</sequence>
<evidence type="ECO:0000313" key="1">
    <source>
        <dbReference type="EMBL" id="KAE8960159.1"/>
    </source>
</evidence>
<protein>
    <submittedName>
        <fullName evidence="1">Uncharacterized protein</fullName>
    </submittedName>
</protein>
<dbReference type="Proteomes" id="UP000435112">
    <property type="component" value="Unassembled WGS sequence"/>
</dbReference>
<gene>
    <name evidence="1" type="ORF">PR002_g30311</name>
</gene>
<name>A0A6A3GT44_9STRA</name>
<comment type="caution">
    <text evidence="1">The sequence shown here is derived from an EMBL/GenBank/DDBJ whole genome shotgun (WGS) entry which is preliminary data.</text>
</comment>
<evidence type="ECO:0000313" key="2">
    <source>
        <dbReference type="Proteomes" id="UP000435112"/>
    </source>
</evidence>
<dbReference type="AlphaFoldDB" id="A0A6A3GT44"/>
<dbReference type="EMBL" id="QXFU01006752">
    <property type="protein sequence ID" value="KAE8960159.1"/>
    <property type="molecule type" value="Genomic_DNA"/>
</dbReference>
<reference evidence="1 2" key="1">
    <citation type="submission" date="2018-09" db="EMBL/GenBank/DDBJ databases">
        <title>Genomic investigation of the strawberry pathogen Phytophthora fragariae indicates pathogenicity is determined by transcriptional variation in three key races.</title>
        <authorList>
            <person name="Adams T.M."/>
            <person name="Armitage A.D."/>
            <person name="Sobczyk M.K."/>
            <person name="Bates H.J."/>
            <person name="Dunwell J.M."/>
            <person name="Nellist C.F."/>
            <person name="Harrison R.J."/>
        </authorList>
    </citation>
    <scope>NUCLEOTIDE SEQUENCE [LARGE SCALE GENOMIC DNA]</scope>
    <source>
        <strain evidence="1 2">SCRP324</strain>
    </source>
</reference>
<proteinExistence type="predicted"/>